<reference evidence="2" key="1">
    <citation type="journal article" date="2014" name="Int. J. Syst. Evol. Microbiol.">
        <title>Complete genome sequence of Corynebacterium casei LMG S-19264T (=DSM 44701T), isolated from a smear-ripened cheese.</title>
        <authorList>
            <consortium name="US DOE Joint Genome Institute (JGI-PGF)"/>
            <person name="Walter F."/>
            <person name="Albersmeier A."/>
            <person name="Kalinowski J."/>
            <person name="Ruckert C."/>
        </authorList>
    </citation>
    <scope>NUCLEOTIDE SEQUENCE</scope>
    <source>
        <strain evidence="2">JCM 19596</strain>
    </source>
</reference>
<sequence length="54" mass="6130">MKEYGGCEVIYCELCVEYVIRDLNFCCYRVNADIVLCVSVGMGCLWLCLVVVVK</sequence>
<dbReference type="Proteomes" id="UP000607197">
    <property type="component" value="Unassembled WGS sequence"/>
</dbReference>
<feature type="transmembrane region" description="Helical" evidence="1">
    <location>
        <begin position="32"/>
        <end position="53"/>
    </location>
</feature>
<organism evidence="2 3">
    <name type="scientific">Halocalculus aciditolerans</name>
    <dbReference type="NCBI Taxonomy" id="1383812"/>
    <lineage>
        <taxon>Archaea</taxon>
        <taxon>Methanobacteriati</taxon>
        <taxon>Methanobacteriota</taxon>
        <taxon>Stenosarchaea group</taxon>
        <taxon>Halobacteria</taxon>
        <taxon>Halobacteriales</taxon>
        <taxon>Halobacteriaceae</taxon>
        <taxon>Halocalculus</taxon>
    </lineage>
</organism>
<gene>
    <name evidence="2" type="ORF">GCM10009039_34910</name>
</gene>
<name>A0A830FH17_9EURY</name>
<keyword evidence="1" id="KW-0472">Membrane</keyword>
<protein>
    <submittedName>
        <fullName evidence="2">Uncharacterized protein</fullName>
    </submittedName>
</protein>
<comment type="caution">
    <text evidence="2">The sequence shown here is derived from an EMBL/GenBank/DDBJ whole genome shotgun (WGS) entry which is preliminary data.</text>
</comment>
<keyword evidence="3" id="KW-1185">Reference proteome</keyword>
<dbReference type="AlphaFoldDB" id="A0A830FH17"/>
<dbReference type="EMBL" id="BMPG01000015">
    <property type="protein sequence ID" value="GGL73802.1"/>
    <property type="molecule type" value="Genomic_DNA"/>
</dbReference>
<accession>A0A830FH17</accession>
<keyword evidence="1" id="KW-0812">Transmembrane</keyword>
<reference evidence="2" key="2">
    <citation type="submission" date="2020-09" db="EMBL/GenBank/DDBJ databases">
        <authorList>
            <person name="Sun Q."/>
            <person name="Ohkuma M."/>
        </authorList>
    </citation>
    <scope>NUCLEOTIDE SEQUENCE</scope>
    <source>
        <strain evidence="2">JCM 19596</strain>
    </source>
</reference>
<keyword evidence="1" id="KW-1133">Transmembrane helix</keyword>
<evidence type="ECO:0000313" key="2">
    <source>
        <dbReference type="EMBL" id="GGL73802.1"/>
    </source>
</evidence>
<evidence type="ECO:0000256" key="1">
    <source>
        <dbReference type="SAM" id="Phobius"/>
    </source>
</evidence>
<proteinExistence type="predicted"/>
<evidence type="ECO:0000313" key="3">
    <source>
        <dbReference type="Proteomes" id="UP000607197"/>
    </source>
</evidence>